<evidence type="ECO:0008006" key="5">
    <source>
        <dbReference type="Google" id="ProtNLM"/>
    </source>
</evidence>
<keyword evidence="2" id="KW-0732">Signal</keyword>
<accession>A0A660CHF8</accession>
<reference evidence="3 4" key="1">
    <citation type="submission" date="2019-07" db="EMBL/GenBank/DDBJ databases">
        <title>R&amp;d 2014.</title>
        <authorList>
            <person name="Klenk H.-P."/>
        </authorList>
    </citation>
    <scope>NUCLEOTIDE SEQUENCE [LARGE SCALE GENOMIC DNA]</scope>
    <source>
        <strain evidence="3 4">DSM 43194</strain>
    </source>
</reference>
<protein>
    <recommendedName>
        <fullName evidence="5">DUF3558 domain-containing protein</fullName>
    </recommendedName>
</protein>
<keyword evidence="4" id="KW-1185">Reference proteome</keyword>
<evidence type="ECO:0000313" key="3">
    <source>
        <dbReference type="EMBL" id="TWH21844.1"/>
    </source>
</evidence>
<dbReference type="AlphaFoldDB" id="A0A660CHF8"/>
<feature type="signal peptide" evidence="2">
    <location>
        <begin position="1"/>
        <end position="33"/>
    </location>
</feature>
<dbReference type="Proteomes" id="UP000317303">
    <property type="component" value="Unassembled WGS sequence"/>
</dbReference>
<proteinExistence type="predicted"/>
<organism evidence="3 4">
    <name type="scientific">Prauserella rugosa</name>
    <dbReference type="NCBI Taxonomy" id="43354"/>
    <lineage>
        <taxon>Bacteria</taxon>
        <taxon>Bacillati</taxon>
        <taxon>Actinomycetota</taxon>
        <taxon>Actinomycetes</taxon>
        <taxon>Pseudonocardiales</taxon>
        <taxon>Pseudonocardiaceae</taxon>
        <taxon>Prauserella</taxon>
    </lineage>
</organism>
<dbReference type="PROSITE" id="PS51257">
    <property type="entry name" value="PROKAR_LIPOPROTEIN"/>
    <property type="match status" value="1"/>
</dbReference>
<evidence type="ECO:0000256" key="1">
    <source>
        <dbReference type="SAM" id="MobiDB-lite"/>
    </source>
</evidence>
<feature type="chain" id="PRO_5038513181" description="DUF3558 domain-containing protein" evidence="2">
    <location>
        <begin position="34"/>
        <end position="222"/>
    </location>
</feature>
<evidence type="ECO:0000256" key="2">
    <source>
        <dbReference type="SAM" id="SignalP"/>
    </source>
</evidence>
<dbReference type="OrthoDB" id="3631107at2"/>
<gene>
    <name evidence="3" type="ORF">JD82_03714</name>
</gene>
<feature type="compositionally biased region" description="Low complexity" evidence="1">
    <location>
        <begin position="40"/>
        <end position="69"/>
    </location>
</feature>
<comment type="caution">
    <text evidence="3">The sequence shown here is derived from an EMBL/GenBank/DDBJ whole genome shotgun (WGS) entry which is preliminary data.</text>
</comment>
<sequence>MGTTERRRRRSGAVAIVAATAVVLLTACGGQVAGTAEPQSGDSPPAPTATTTTATTTPAGGTADGSAGDQPPDEETPAGEGSPATTDVTSSKDLRDVDDSTDIDPCSLMPMDVLKRGGEFTRPEHKAGSCFSSEPSLGVQVAIEFSEESLPDVIERSGLQLGNIHGRAAAEYDMTSQDLGCQVIMEMNPDEVVRVLFDGTGQQDCAYAASVATAVETKLSQG</sequence>
<evidence type="ECO:0000313" key="4">
    <source>
        <dbReference type="Proteomes" id="UP000317303"/>
    </source>
</evidence>
<name>A0A660CHF8_9PSEU</name>
<dbReference type="RefSeq" id="WP_030530065.1">
    <property type="nucleotide sequence ID" value="NZ_JOIJ01000001.1"/>
</dbReference>
<feature type="region of interest" description="Disordered" evidence="1">
    <location>
        <begin position="33"/>
        <end position="110"/>
    </location>
</feature>
<dbReference type="EMBL" id="VLJV01000001">
    <property type="protein sequence ID" value="TWH21844.1"/>
    <property type="molecule type" value="Genomic_DNA"/>
</dbReference>